<gene>
    <name evidence="3" type="ORF">Q6348_12395</name>
</gene>
<protein>
    <submittedName>
        <fullName evidence="3">TIM barrel protein</fullName>
    </submittedName>
</protein>
<dbReference type="RefSeq" id="WP_304601587.1">
    <property type="nucleotide sequence ID" value="NZ_JAUQYP010000001.1"/>
</dbReference>
<reference evidence="3 4" key="1">
    <citation type="submission" date="2023-07" db="EMBL/GenBank/DDBJ databases">
        <title>Description of novel actinomycetes strains, isolated from tidal flat sediment.</title>
        <authorList>
            <person name="Lu C."/>
        </authorList>
    </citation>
    <scope>NUCLEOTIDE SEQUENCE [LARGE SCALE GENOMIC DNA]</scope>
    <source>
        <strain evidence="3 4">SYSU T00b441</strain>
    </source>
</reference>
<dbReference type="InterPro" id="IPR050312">
    <property type="entry name" value="IolE/XylAMocC-like"/>
</dbReference>
<dbReference type="EMBL" id="JAUQYP010000001">
    <property type="protein sequence ID" value="MDO8107996.1"/>
    <property type="molecule type" value="Genomic_DNA"/>
</dbReference>
<dbReference type="SUPFAM" id="SSF51658">
    <property type="entry name" value="Xylose isomerase-like"/>
    <property type="match status" value="1"/>
</dbReference>
<dbReference type="InterPro" id="IPR013022">
    <property type="entry name" value="Xyl_isomerase-like_TIM-brl"/>
</dbReference>
<evidence type="ECO:0000313" key="3">
    <source>
        <dbReference type="EMBL" id="MDO8107996.1"/>
    </source>
</evidence>
<feature type="domain" description="Xylose isomerase-like TIM barrel" evidence="2">
    <location>
        <begin position="20"/>
        <end position="237"/>
    </location>
</feature>
<evidence type="ECO:0000313" key="4">
    <source>
        <dbReference type="Proteomes" id="UP001232536"/>
    </source>
</evidence>
<organism evidence="3 4">
    <name type="scientific">Actinotalea lenta</name>
    <dbReference type="NCBI Taxonomy" id="3064654"/>
    <lineage>
        <taxon>Bacteria</taxon>
        <taxon>Bacillati</taxon>
        <taxon>Actinomycetota</taxon>
        <taxon>Actinomycetes</taxon>
        <taxon>Micrococcales</taxon>
        <taxon>Cellulomonadaceae</taxon>
        <taxon>Actinotalea</taxon>
    </lineage>
</organism>
<keyword evidence="1" id="KW-0119">Carbohydrate metabolism</keyword>
<evidence type="ECO:0000259" key="2">
    <source>
        <dbReference type="Pfam" id="PF01261"/>
    </source>
</evidence>
<dbReference type="PANTHER" id="PTHR12110">
    <property type="entry name" value="HYDROXYPYRUVATE ISOMERASE"/>
    <property type="match status" value="1"/>
</dbReference>
<comment type="caution">
    <text evidence="3">The sequence shown here is derived from an EMBL/GenBank/DDBJ whole genome shotgun (WGS) entry which is preliminary data.</text>
</comment>
<proteinExistence type="predicted"/>
<dbReference type="Gene3D" id="3.20.20.150">
    <property type="entry name" value="Divalent-metal-dependent TIM barrel enzymes"/>
    <property type="match status" value="1"/>
</dbReference>
<sequence length="272" mass="28894">MWTLAAVADEIDPDPWTQLAVLRDLGIGHLDLRTAWRRRATDLTHGDLDRLAEVLEAHEARVATVHAQTTPVDLEDARTAVGQVERAIAAAQGLGARWIRIFPFATGGGHEAVRADVVARTSELAKLAEHAGMTLLVTNHPGSWGATASAMAELEADVGSAALRVALDPGGYLRAGVRPFPDAYGDLRARTACLQVTDFSLELRESVPAGTGDARIRETVAALSADGYDGLVVIEPHLTAHDQLGGRVGADNVVRAVQALTEILEDQGIPFV</sequence>
<dbReference type="PANTHER" id="PTHR12110:SF41">
    <property type="entry name" value="INOSOSE DEHYDRATASE"/>
    <property type="match status" value="1"/>
</dbReference>
<dbReference type="InterPro" id="IPR036237">
    <property type="entry name" value="Xyl_isomerase-like_sf"/>
</dbReference>
<dbReference type="Proteomes" id="UP001232536">
    <property type="component" value="Unassembled WGS sequence"/>
</dbReference>
<evidence type="ECO:0000256" key="1">
    <source>
        <dbReference type="ARBA" id="ARBA00023277"/>
    </source>
</evidence>
<accession>A0ABT9DEL0</accession>
<keyword evidence="4" id="KW-1185">Reference proteome</keyword>
<name>A0ABT9DEL0_9CELL</name>
<dbReference type="Pfam" id="PF01261">
    <property type="entry name" value="AP_endonuc_2"/>
    <property type="match status" value="1"/>
</dbReference>